<dbReference type="AlphaFoldDB" id="A0A254PV10"/>
<keyword evidence="2" id="KW-0808">Transferase</keyword>
<dbReference type="EMBL" id="NGUO01000015">
    <property type="protein sequence ID" value="OWS70379.1"/>
    <property type="molecule type" value="Genomic_DNA"/>
</dbReference>
<dbReference type="RefSeq" id="WP_088528059.1">
    <property type="nucleotide sequence ID" value="NZ_NGUO01000015.1"/>
</dbReference>
<organism evidence="2 3">
    <name type="scientific">Polynucleobacter aenigmaticus</name>
    <dbReference type="NCBI Taxonomy" id="1743164"/>
    <lineage>
        <taxon>Bacteria</taxon>
        <taxon>Pseudomonadati</taxon>
        <taxon>Pseudomonadota</taxon>
        <taxon>Betaproteobacteria</taxon>
        <taxon>Burkholderiales</taxon>
        <taxon>Burkholderiaceae</taxon>
        <taxon>Polynucleobacter</taxon>
    </lineage>
</organism>
<name>A0A254PV10_9BURK</name>
<proteinExistence type="predicted"/>
<comment type="caution">
    <text evidence="2">The sequence shown here is derived from an EMBL/GenBank/DDBJ whole genome shotgun (WGS) entry which is preliminary data.</text>
</comment>
<evidence type="ECO:0000313" key="2">
    <source>
        <dbReference type="EMBL" id="OWS70379.1"/>
    </source>
</evidence>
<gene>
    <name evidence="2" type="ORF">CBI30_09495</name>
</gene>
<dbReference type="OrthoDB" id="9788272at2"/>
<dbReference type="InterPro" id="IPR016873">
    <property type="entry name" value="Caps_polysacc_synth_BcbE_prd"/>
</dbReference>
<protein>
    <submittedName>
        <fullName evidence="2">Nucleotidyltransferase</fullName>
    </submittedName>
</protein>
<keyword evidence="3" id="KW-1185">Reference proteome</keyword>
<dbReference type="Proteomes" id="UP000198104">
    <property type="component" value="Unassembled WGS sequence"/>
</dbReference>
<evidence type="ECO:0000313" key="3">
    <source>
        <dbReference type="Proteomes" id="UP000198104"/>
    </source>
</evidence>
<dbReference type="InterPro" id="IPR005835">
    <property type="entry name" value="NTP_transferase_dom"/>
</dbReference>
<dbReference type="InterPro" id="IPR029044">
    <property type="entry name" value="Nucleotide-diphossugar_trans"/>
</dbReference>
<dbReference type="PIRSF" id="PIRSF028162">
    <property type="entry name" value="BcbE_prd"/>
    <property type="match status" value="1"/>
</dbReference>
<feature type="domain" description="Nucleotidyl transferase" evidence="1">
    <location>
        <begin position="23"/>
        <end position="178"/>
    </location>
</feature>
<reference evidence="2 3" key="1">
    <citation type="submission" date="2017-05" db="EMBL/GenBank/DDBJ databases">
        <title>Polynucleobacter sp. MWH-K35W1 isolated from the permanently anoxic monimolimnion of a meromictic lake.</title>
        <authorList>
            <person name="Hahn M.W."/>
        </authorList>
    </citation>
    <scope>NUCLEOTIDE SEQUENCE [LARGE SCALE GENOMIC DNA]</scope>
    <source>
        <strain evidence="2 3">MWH-K35W1</strain>
    </source>
</reference>
<dbReference type="SUPFAM" id="SSF53448">
    <property type="entry name" value="Nucleotide-diphospho-sugar transferases"/>
    <property type="match status" value="1"/>
</dbReference>
<dbReference type="CDD" id="cd04183">
    <property type="entry name" value="GT2_BcE_like"/>
    <property type="match status" value="1"/>
</dbReference>
<dbReference type="Gene3D" id="3.90.550.10">
    <property type="entry name" value="Spore Coat Polysaccharide Biosynthesis Protein SpsA, Chain A"/>
    <property type="match status" value="1"/>
</dbReference>
<sequence>MINVLIPLSGGSKFFNSEEYFYPKMLIEIMGKPMIQLAIENLQTMQQDLQFIFVIKKSDCIKFHLDDTLRLLIEGECKIILLDEETKGAACSALMAIDVINNENPLVIANFDQVIDCSLSELYDEFHHSGSDAGCLVFSTTHPRWSFVLLDEKDCVLEAAEKRPLSRNAIAGFYYYKQGKDFVGAAKSMILKSCSNADIFYISPTFNELILKNKSIKALRIPNEKYHSFYTPQKIEEYEKGL</sequence>
<dbReference type="GO" id="GO:0016740">
    <property type="term" value="F:transferase activity"/>
    <property type="evidence" value="ECO:0007669"/>
    <property type="project" value="UniProtKB-KW"/>
</dbReference>
<accession>A0A254PV10</accession>
<evidence type="ECO:0000259" key="1">
    <source>
        <dbReference type="Pfam" id="PF00483"/>
    </source>
</evidence>
<dbReference type="Pfam" id="PF00483">
    <property type="entry name" value="NTP_transferase"/>
    <property type="match status" value="1"/>
</dbReference>